<keyword evidence="13" id="KW-1185">Reference proteome</keyword>
<reference evidence="12 13" key="1">
    <citation type="submission" date="2024-05" db="EMBL/GenBank/DDBJ databases">
        <title>A draft genome resource for the thread blight pathogen Marasmius tenuissimus strain MS-2.</title>
        <authorList>
            <person name="Yulfo-Soto G.E."/>
            <person name="Baruah I.K."/>
            <person name="Amoako-Attah I."/>
            <person name="Bukari Y."/>
            <person name="Meinhardt L.W."/>
            <person name="Bailey B.A."/>
            <person name="Cohen S.P."/>
        </authorList>
    </citation>
    <scope>NUCLEOTIDE SEQUENCE [LARGE SCALE GENOMIC DNA]</scope>
    <source>
        <strain evidence="12 13">MS-2</strain>
    </source>
</reference>
<evidence type="ECO:0000256" key="5">
    <source>
        <dbReference type="ARBA" id="ARBA00022989"/>
    </source>
</evidence>
<evidence type="ECO:0000256" key="8">
    <source>
        <dbReference type="ARBA" id="ARBA00023170"/>
    </source>
</evidence>
<dbReference type="PANTHER" id="PTHR28097">
    <property type="entry name" value="PHEROMONE A FACTOR RECEPTOR"/>
    <property type="match status" value="1"/>
</dbReference>
<dbReference type="EMBL" id="JBBXMP010000062">
    <property type="protein sequence ID" value="KAL0064455.1"/>
    <property type="molecule type" value="Genomic_DNA"/>
</dbReference>
<feature type="transmembrane region" description="Helical" evidence="11">
    <location>
        <begin position="183"/>
        <end position="202"/>
    </location>
</feature>
<keyword evidence="5 11" id="KW-1133">Transmembrane helix</keyword>
<evidence type="ECO:0000313" key="12">
    <source>
        <dbReference type="EMBL" id="KAL0064455.1"/>
    </source>
</evidence>
<keyword evidence="8 12" id="KW-0675">Receptor</keyword>
<evidence type="ECO:0000256" key="6">
    <source>
        <dbReference type="ARBA" id="ARBA00023040"/>
    </source>
</evidence>
<evidence type="ECO:0000256" key="4">
    <source>
        <dbReference type="ARBA" id="ARBA00022692"/>
    </source>
</evidence>
<name>A0ABR2ZS05_9AGAR</name>
<dbReference type="InterPro" id="IPR000481">
    <property type="entry name" value="GPCR_Pheromne_B_alpha_rcpt"/>
</dbReference>
<evidence type="ECO:0000313" key="13">
    <source>
        <dbReference type="Proteomes" id="UP001437256"/>
    </source>
</evidence>
<feature type="transmembrane region" description="Helical" evidence="11">
    <location>
        <begin position="117"/>
        <end position="140"/>
    </location>
</feature>
<organism evidence="12 13">
    <name type="scientific">Marasmius tenuissimus</name>
    <dbReference type="NCBI Taxonomy" id="585030"/>
    <lineage>
        <taxon>Eukaryota</taxon>
        <taxon>Fungi</taxon>
        <taxon>Dikarya</taxon>
        <taxon>Basidiomycota</taxon>
        <taxon>Agaricomycotina</taxon>
        <taxon>Agaricomycetes</taxon>
        <taxon>Agaricomycetidae</taxon>
        <taxon>Agaricales</taxon>
        <taxon>Marasmiineae</taxon>
        <taxon>Marasmiaceae</taxon>
        <taxon>Marasmius</taxon>
    </lineage>
</organism>
<feature type="transmembrane region" description="Helical" evidence="11">
    <location>
        <begin position="66"/>
        <end position="96"/>
    </location>
</feature>
<sequence length="352" mass="39337">MCINRRLYHIATTVTFTRAERRRAVMVDLAICVGIPVLAMILHYIPQGHRFDIFEDFGCWFTVYNTWVAFVLVFAWPLAIACVSGVYSILCLRSCYRRSRQSKELLSGNNSLKTSRYIRLMCLASVDVVVTIPFALYLVVNDATRAGVHPWISWEDTHSNFDRVQQVPALVWKADPQHASFEITRWSVVMCSFLFFALFGFAEEARKNYRAAITYTMMRVGITSTGSMRVTLRRLGIGEFTTSAGSFGTLPVFAQRETVDSSTKNTLASSSDKELEQKPSDKSFGAPFPLDVGGTLAVPAFPSLPAPTFGWAPFIASQKDDSGDLDIEISSSRYSITPPEAVHVRKVSSNMM</sequence>
<dbReference type="Pfam" id="PF02076">
    <property type="entry name" value="STE3"/>
    <property type="match status" value="1"/>
</dbReference>
<keyword evidence="9" id="KW-0807">Transducer</keyword>
<evidence type="ECO:0000256" key="7">
    <source>
        <dbReference type="ARBA" id="ARBA00023136"/>
    </source>
</evidence>
<feature type="compositionally biased region" description="Basic and acidic residues" evidence="10">
    <location>
        <begin position="271"/>
        <end position="281"/>
    </location>
</feature>
<accession>A0ABR2ZS05</accession>
<evidence type="ECO:0000256" key="9">
    <source>
        <dbReference type="ARBA" id="ARBA00023224"/>
    </source>
</evidence>
<feature type="region of interest" description="Disordered" evidence="10">
    <location>
        <begin position="263"/>
        <end position="282"/>
    </location>
</feature>
<comment type="subcellular location">
    <subcellularLocation>
        <location evidence="1">Membrane</location>
        <topology evidence="1">Multi-pass membrane protein</topology>
    </subcellularLocation>
</comment>
<proteinExistence type="inferred from homology"/>
<keyword evidence="6" id="KW-0297">G-protein coupled receptor</keyword>
<keyword evidence="7 11" id="KW-0472">Membrane</keyword>
<dbReference type="PANTHER" id="PTHR28097:SF1">
    <property type="entry name" value="PHEROMONE A FACTOR RECEPTOR"/>
    <property type="match status" value="1"/>
</dbReference>
<feature type="transmembrane region" description="Helical" evidence="11">
    <location>
        <begin position="25"/>
        <end position="46"/>
    </location>
</feature>
<keyword evidence="4 11" id="KW-0812">Transmembrane</keyword>
<evidence type="ECO:0000256" key="3">
    <source>
        <dbReference type="ARBA" id="ARBA00022507"/>
    </source>
</evidence>
<dbReference type="InterPro" id="IPR001499">
    <property type="entry name" value="GPCR_STE3"/>
</dbReference>
<keyword evidence="3" id="KW-0589">Pheromone response</keyword>
<evidence type="ECO:0000256" key="11">
    <source>
        <dbReference type="SAM" id="Phobius"/>
    </source>
</evidence>
<evidence type="ECO:0000256" key="1">
    <source>
        <dbReference type="ARBA" id="ARBA00004141"/>
    </source>
</evidence>
<dbReference type="Proteomes" id="UP001437256">
    <property type="component" value="Unassembled WGS sequence"/>
</dbReference>
<evidence type="ECO:0000256" key="2">
    <source>
        <dbReference type="ARBA" id="ARBA00011085"/>
    </source>
</evidence>
<protein>
    <submittedName>
        <fullName evidence="12">A-factor receptor</fullName>
    </submittedName>
</protein>
<gene>
    <name evidence="12" type="primary">STE3_5</name>
    <name evidence="12" type="ORF">AAF712_008619</name>
</gene>
<dbReference type="PRINTS" id="PR00901">
    <property type="entry name" value="PHEROMONEBAR"/>
</dbReference>
<dbReference type="PRINTS" id="PR00899">
    <property type="entry name" value="GPCRSTE3"/>
</dbReference>
<comment type="similarity">
    <text evidence="2">Belongs to the G-protein coupled receptor 4 family.</text>
</comment>
<dbReference type="CDD" id="cd14966">
    <property type="entry name" value="7tmD_STE3"/>
    <property type="match status" value="1"/>
</dbReference>
<evidence type="ECO:0000256" key="10">
    <source>
        <dbReference type="SAM" id="MobiDB-lite"/>
    </source>
</evidence>
<comment type="caution">
    <text evidence="12">The sequence shown here is derived from an EMBL/GenBank/DDBJ whole genome shotgun (WGS) entry which is preliminary data.</text>
</comment>